<name>A0A8X6SU90_TRICX</name>
<evidence type="ECO:0000313" key="2">
    <source>
        <dbReference type="Proteomes" id="UP000887159"/>
    </source>
</evidence>
<dbReference type="EMBL" id="BMAU01021345">
    <property type="protein sequence ID" value="GFY17520.1"/>
    <property type="molecule type" value="Genomic_DNA"/>
</dbReference>
<comment type="caution">
    <text evidence="1">The sequence shown here is derived from an EMBL/GenBank/DDBJ whole genome shotgun (WGS) entry which is preliminary data.</text>
</comment>
<proteinExistence type="predicted"/>
<sequence>MLKYLRFDIFELQETKLPIRLITTTSERRLVQGHEAPLRMIEDVPSELDNGDNMLSKYKMIKFIDFCEVWFLPESVARVAAIVGDPRCPQPRH</sequence>
<organism evidence="1 2">
    <name type="scientific">Trichonephila clavipes</name>
    <name type="common">Golden silk orbweaver</name>
    <name type="synonym">Nephila clavipes</name>
    <dbReference type="NCBI Taxonomy" id="2585209"/>
    <lineage>
        <taxon>Eukaryota</taxon>
        <taxon>Metazoa</taxon>
        <taxon>Ecdysozoa</taxon>
        <taxon>Arthropoda</taxon>
        <taxon>Chelicerata</taxon>
        <taxon>Arachnida</taxon>
        <taxon>Araneae</taxon>
        <taxon>Araneomorphae</taxon>
        <taxon>Entelegynae</taxon>
        <taxon>Araneoidea</taxon>
        <taxon>Nephilidae</taxon>
        <taxon>Trichonephila</taxon>
    </lineage>
</organism>
<protein>
    <submittedName>
        <fullName evidence="1">Uncharacterized protein</fullName>
    </submittedName>
</protein>
<evidence type="ECO:0000313" key="1">
    <source>
        <dbReference type="EMBL" id="GFY17520.1"/>
    </source>
</evidence>
<dbReference type="Proteomes" id="UP000887159">
    <property type="component" value="Unassembled WGS sequence"/>
</dbReference>
<keyword evidence="2" id="KW-1185">Reference proteome</keyword>
<gene>
    <name evidence="1" type="ORF">TNCV_3518751</name>
</gene>
<reference evidence="1" key="1">
    <citation type="submission" date="2020-08" db="EMBL/GenBank/DDBJ databases">
        <title>Multicomponent nature underlies the extraordinary mechanical properties of spider dragline silk.</title>
        <authorList>
            <person name="Kono N."/>
            <person name="Nakamura H."/>
            <person name="Mori M."/>
            <person name="Yoshida Y."/>
            <person name="Ohtoshi R."/>
            <person name="Malay A.D."/>
            <person name="Moran D.A.P."/>
            <person name="Tomita M."/>
            <person name="Numata K."/>
            <person name="Arakawa K."/>
        </authorList>
    </citation>
    <scope>NUCLEOTIDE SEQUENCE</scope>
</reference>
<accession>A0A8X6SU90</accession>
<dbReference type="AlphaFoldDB" id="A0A8X6SU90"/>